<sequence length="84" mass="9504">MDYSTCKSSEQGVYPLWRSFDHENSSVFPFGPIGSIAKVLKDIHKKFGKMTSEIWITKRHMDYSTRKSAKRGAGLPVGTNQLHS</sequence>
<dbReference type="EMBL" id="JACXVP010000011">
    <property type="protein sequence ID" value="KAG5576362.1"/>
    <property type="molecule type" value="Genomic_DNA"/>
</dbReference>
<accession>A0A9J5WLG5</accession>
<evidence type="ECO:0000313" key="1">
    <source>
        <dbReference type="EMBL" id="KAG5576362.1"/>
    </source>
</evidence>
<comment type="caution">
    <text evidence="1">The sequence shown here is derived from an EMBL/GenBank/DDBJ whole genome shotgun (WGS) entry which is preliminary data.</text>
</comment>
<proteinExistence type="predicted"/>
<dbReference type="AlphaFoldDB" id="A0A9J5WLG5"/>
<reference evidence="1 2" key="1">
    <citation type="submission" date="2020-09" db="EMBL/GenBank/DDBJ databases">
        <title>De no assembly of potato wild relative species, Solanum commersonii.</title>
        <authorList>
            <person name="Cho K."/>
        </authorList>
    </citation>
    <scope>NUCLEOTIDE SEQUENCE [LARGE SCALE GENOMIC DNA]</scope>
    <source>
        <strain evidence="1">LZ3.2</strain>
        <tissue evidence="1">Leaf</tissue>
    </source>
</reference>
<organism evidence="1 2">
    <name type="scientific">Solanum commersonii</name>
    <name type="common">Commerson's wild potato</name>
    <name type="synonym">Commerson's nightshade</name>
    <dbReference type="NCBI Taxonomy" id="4109"/>
    <lineage>
        <taxon>Eukaryota</taxon>
        <taxon>Viridiplantae</taxon>
        <taxon>Streptophyta</taxon>
        <taxon>Embryophyta</taxon>
        <taxon>Tracheophyta</taxon>
        <taxon>Spermatophyta</taxon>
        <taxon>Magnoliopsida</taxon>
        <taxon>eudicotyledons</taxon>
        <taxon>Gunneridae</taxon>
        <taxon>Pentapetalae</taxon>
        <taxon>asterids</taxon>
        <taxon>lamiids</taxon>
        <taxon>Solanales</taxon>
        <taxon>Solanaceae</taxon>
        <taxon>Solanoideae</taxon>
        <taxon>Solaneae</taxon>
        <taxon>Solanum</taxon>
    </lineage>
</organism>
<protein>
    <submittedName>
        <fullName evidence="1">Uncharacterized protein</fullName>
    </submittedName>
</protein>
<evidence type="ECO:0000313" key="2">
    <source>
        <dbReference type="Proteomes" id="UP000824120"/>
    </source>
</evidence>
<dbReference type="Proteomes" id="UP000824120">
    <property type="component" value="Chromosome 11"/>
</dbReference>
<keyword evidence="2" id="KW-1185">Reference proteome</keyword>
<name>A0A9J5WLG5_SOLCO</name>
<gene>
    <name evidence="1" type="ORF">H5410_056496</name>
</gene>